<reference evidence="4 5" key="1">
    <citation type="submission" date="2015-01" db="EMBL/GenBank/DDBJ databases">
        <title>The Genome Sequence of Exophiala oligosperma CBS72588.</title>
        <authorList>
            <consortium name="The Broad Institute Genomics Platform"/>
            <person name="Cuomo C."/>
            <person name="de Hoog S."/>
            <person name="Gorbushina A."/>
            <person name="Stielow B."/>
            <person name="Teixiera M."/>
            <person name="Abouelleil A."/>
            <person name="Chapman S.B."/>
            <person name="Priest M."/>
            <person name="Young S.K."/>
            <person name="Wortman J."/>
            <person name="Nusbaum C."/>
            <person name="Birren B."/>
        </authorList>
    </citation>
    <scope>NUCLEOTIDE SEQUENCE [LARGE SCALE GENOMIC DNA]</scope>
    <source>
        <strain evidence="4 5">CBS 72588</strain>
    </source>
</reference>
<dbReference type="InterPro" id="IPR056884">
    <property type="entry name" value="NPHP3-like_N"/>
</dbReference>
<dbReference type="EMBL" id="KN847332">
    <property type="protein sequence ID" value="KIW48669.1"/>
    <property type="molecule type" value="Genomic_DNA"/>
</dbReference>
<evidence type="ECO:0000313" key="5">
    <source>
        <dbReference type="Proteomes" id="UP000053342"/>
    </source>
</evidence>
<dbReference type="VEuPathDB" id="FungiDB:PV06_01237"/>
<evidence type="ECO:0000259" key="3">
    <source>
        <dbReference type="Pfam" id="PF24883"/>
    </source>
</evidence>
<dbReference type="OrthoDB" id="6415790at2759"/>
<feature type="compositionally biased region" description="Polar residues" evidence="2">
    <location>
        <begin position="1290"/>
        <end position="1312"/>
    </location>
</feature>
<dbReference type="Gene3D" id="3.40.50.300">
    <property type="entry name" value="P-loop containing nucleotide triphosphate hydrolases"/>
    <property type="match status" value="1"/>
</dbReference>
<evidence type="ECO:0000256" key="2">
    <source>
        <dbReference type="SAM" id="MobiDB-lite"/>
    </source>
</evidence>
<feature type="domain" description="Nephrocystin 3-like N-terminal" evidence="3">
    <location>
        <begin position="301"/>
        <end position="479"/>
    </location>
</feature>
<dbReference type="GeneID" id="27353311"/>
<organism evidence="4 5">
    <name type="scientific">Exophiala oligosperma</name>
    <dbReference type="NCBI Taxonomy" id="215243"/>
    <lineage>
        <taxon>Eukaryota</taxon>
        <taxon>Fungi</taxon>
        <taxon>Dikarya</taxon>
        <taxon>Ascomycota</taxon>
        <taxon>Pezizomycotina</taxon>
        <taxon>Eurotiomycetes</taxon>
        <taxon>Chaetothyriomycetidae</taxon>
        <taxon>Chaetothyriales</taxon>
        <taxon>Herpotrichiellaceae</taxon>
        <taxon>Exophiala</taxon>
    </lineage>
</organism>
<dbReference type="InterPro" id="IPR027417">
    <property type="entry name" value="P-loop_NTPase"/>
</dbReference>
<gene>
    <name evidence="4" type="ORF">PV06_01237</name>
</gene>
<dbReference type="RefSeq" id="XP_016268885.1">
    <property type="nucleotide sequence ID" value="XM_016401832.1"/>
</dbReference>
<dbReference type="PANTHER" id="PTHR10039">
    <property type="entry name" value="AMELOGENIN"/>
    <property type="match status" value="1"/>
</dbReference>
<evidence type="ECO:0000256" key="1">
    <source>
        <dbReference type="ARBA" id="ARBA00022737"/>
    </source>
</evidence>
<accession>A0A0D2ELB4</accession>
<keyword evidence="1" id="KW-0677">Repeat</keyword>
<feature type="region of interest" description="Disordered" evidence="2">
    <location>
        <begin position="1283"/>
        <end position="1388"/>
    </location>
</feature>
<feature type="compositionally biased region" description="Low complexity" evidence="2">
    <location>
        <begin position="1360"/>
        <end position="1370"/>
    </location>
</feature>
<name>A0A0D2ELB4_9EURO</name>
<keyword evidence="5" id="KW-1185">Reference proteome</keyword>
<dbReference type="STRING" id="215243.A0A0D2ELB4"/>
<sequence length="1388" mass="156636">MADDNKANSKVVSFENPEAKLSTLSTLWKVAIQKFSKENHVSISELELEGDFPSTGSGAEKANLMWQKARHPDDRKDKIVTAVGGCLGWIDMAVEYLKDAVPDGYGTPAKIVAGTISYMIKAANKMTSDFDLIETTFEGLNNALRDIGLLKNHSTREDHFTYRLMEIFLAMFDFCSYTTTLFRKHTRRHMYLRALFKGNNEKIQQKCDHVKKAIQQFRDTVPVKSYATVLETNEKIDELPSNLIVLMICRMKSSDLQLLLGRQKPTFKDILENFRKRGVNVDAKATMEKQMELIKTRSVANTFSWIREAPTYSSWLKGQPSPFLYVSGSSGAGKTYFMYKCCRILEDGPKATSIATQSDKGKQMASVACFFFEPGKEDVQSFRNILATLVLQIAEQDVRLCETMAKDLEKVSKDDEAGMVTTLWETMILKKFERTSEGSPRTLYILLDGIDQMKAEYFSDMMDRFKALGPDKHSIRVMLSGSRDMGNKVDLKSLSEIDLDEMTKSKGDIAKVINDRIHKSAALNNLGLHFKEKITDKFNHWANSVMSSVDLMLSLIEQNGGDRYAAAKLMEEAETPEWLYRAMIRLVKVNRSDLVRKSVERLYSWCTYAKQPLSVDELQHIWSIDTNLGKFDIREEIQGKSSSLLCIETLLPGQDDAASSLTNHDVVSFRQPAIRDFIETEGHDMIEDPLQEKVNIFKTLCAILSSGSADGDPLRKRLQSYACRELIRHLDDIDVKATSSEQGRDVVEGIVRVLCNENDVCSVFETVFRDSNRFSVDFDLYESSEFALPKHKNADLQQTAWAKKMNFHDEEDLSLDATDWVEASIIMPQRMLETLGCGHLENWVKAVTVSEATVPYTLAYRCLYIVGIFEDPALKRHMDLPVLSPDELMTEYIAKIMLRYARKVRHFPRVKFAKARIATALLLSEGNDEDHDKALQFYTANIARDVTDDEAKETWIKVQEYTSKALQQLAQEKGALGSELDNGRCLAAFLLKANASMRLADDAKALDTCEGLLQAFDLGEVQWGFQLLDALTMVVEIHYRHGRYARLVHQVLNQKAPLKCAWFCHRTTIMNHSVYAVDAFREAAVRSRRVDMSIRLCEEAIEYWRENDSTMAIFLQDYLAVIYRRDARTTVMAERLLDNIIETIQKDYTLLKGGILRSVFPRMVDILSEKCHLSQSEVTKRESVMKLTGFINEFKGTAVVEPITFAVALVALARMQKDCPGYGVARAMVEADRAFKLCIADLEDSTGANDGLAFCALARVLMFAGYDVDASVSLSLQFSEVRDYDDSESRSQTPDSALKRWNTNSSRGTGSTKSDEESGQDDDTSSTVSTTQDGGVDNHDTPNVIPEEPASNSRPLLLGPPEVEPVVNNEDQIAATSDETDQRNDPNH</sequence>
<evidence type="ECO:0000313" key="4">
    <source>
        <dbReference type="EMBL" id="KIW48669.1"/>
    </source>
</evidence>
<proteinExistence type="predicted"/>
<dbReference type="HOGENOM" id="CLU_001376_0_0_1"/>
<protein>
    <recommendedName>
        <fullName evidence="3">Nephrocystin 3-like N-terminal domain-containing protein</fullName>
    </recommendedName>
</protein>
<dbReference type="PANTHER" id="PTHR10039:SF17">
    <property type="entry name" value="FUNGAL STAND N-TERMINAL GOODBYE DOMAIN-CONTAINING PROTEIN-RELATED"/>
    <property type="match status" value="1"/>
</dbReference>
<feature type="compositionally biased region" description="Low complexity" evidence="2">
    <location>
        <begin position="1325"/>
        <end position="1335"/>
    </location>
</feature>
<dbReference type="Pfam" id="PF24883">
    <property type="entry name" value="NPHP3_N"/>
    <property type="match status" value="1"/>
</dbReference>
<dbReference type="Proteomes" id="UP000053342">
    <property type="component" value="Unassembled WGS sequence"/>
</dbReference>